<keyword evidence="1 3" id="KW-0807">Transducer</keyword>
<dbReference type="InterPro" id="IPR004089">
    <property type="entry name" value="MCPsignal_dom"/>
</dbReference>
<evidence type="ECO:0000259" key="5">
    <source>
        <dbReference type="PROSITE" id="PS50111"/>
    </source>
</evidence>
<dbReference type="EMBL" id="JAGIZA010000001">
    <property type="protein sequence ID" value="MBP0491208.1"/>
    <property type="molecule type" value="Genomic_DNA"/>
</dbReference>
<comment type="caution">
    <text evidence="7">The sequence shown here is derived from an EMBL/GenBank/DDBJ whole genome shotgun (WGS) entry which is preliminary data.</text>
</comment>
<dbReference type="SMART" id="SM00283">
    <property type="entry name" value="MA"/>
    <property type="match status" value="1"/>
</dbReference>
<keyword evidence="4" id="KW-0812">Transmembrane</keyword>
<keyword evidence="4" id="KW-0472">Membrane</keyword>
<evidence type="ECO:0000256" key="1">
    <source>
        <dbReference type="ARBA" id="ARBA00023224"/>
    </source>
</evidence>
<dbReference type="Gene3D" id="1.10.287.950">
    <property type="entry name" value="Methyl-accepting chemotaxis protein"/>
    <property type="match status" value="1"/>
</dbReference>
<gene>
    <name evidence="7" type="ORF">J5Y10_00285</name>
</gene>
<feature type="transmembrane region" description="Helical" evidence="4">
    <location>
        <begin position="189"/>
        <end position="212"/>
    </location>
</feature>
<dbReference type="InterPro" id="IPR003660">
    <property type="entry name" value="HAMP_dom"/>
</dbReference>
<comment type="similarity">
    <text evidence="2">Belongs to the methyl-accepting chemotaxis (MCP) protein family.</text>
</comment>
<accession>A0A940MNU1</accession>
<dbReference type="AlphaFoldDB" id="A0A940MNU1"/>
<evidence type="ECO:0000313" key="7">
    <source>
        <dbReference type="EMBL" id="MBP0491208.1"/>
    </source>
</evidence>
<evidence type="ECO:0000256" key="3">
    <source>
        <dbReference type="PROSITE-ProRule" id="PRU00284"/>
    </source>
</evidence>
<feature type="domain" description="HAMP" evidence="6">
    <location>
        <begin position="213"/>
        <end position="266"/>
    </location>
</feature>
<evidence type="ECO:0000256" key="2">
    <source>
        <dbReference type="ARBA" id="ARBA00029447"/>
    </source>
</evidence>
<reference evidence="7" key="1">
    <citation type="submission" date="2021-03" db="EMBL/GenBank/DDBJ databases">
        <authorList>
            <person name="So Y."/>
        </authorList>
    </citation>
    <scope>NUCLEOTIDE SEQUENCE</scope>
    <source>
        <strain evidence="7">SG15</strain>
    </source>
</reference>
<dbReference type="RefSeq" id="WP_209369690.1">
    <property type="nucleotide sequence ID" value="NZ_JAGIZA010000001.1"/>
</dbReference>
<dbReference type="Pfam" id="PF00015">
    <property type="entry name" value="MCPsignal"/>
    <property type="match status" value="1"/>
</dbReference>
<dbReference type="Proteomes" id="UP000677537">
    <property type="component" value="Unassembled WGS sequence"/>
</dbReference>
<dbReference type="PANTHER" id="PTHR32089">
    <property type="entry name" value="METHYL-ACCEPTING CHEMOTAXIS PROTEIN MCPB"/>
    <property type="match status" value="1"/>
</dbReference>
<name>A0A940MNU1_9PROT</name>
<dbReference type="Gene3D" id="6.10.340.10">
    <property type="match status" value="1"/>
</dbReference>
<organism evidence="7 8">
    <name type="scientific">Roseomonas indoligenes</name>
    <dbReference type="NCBI Taxonomy" id="2820811"/>
    <lineage>
        <taxon>Bacteria</taxon>
        <taxon>Pseudomonadati</taxon>
        <taxon>Pseudomonadota</taxon>
        <taxon>Alphaproteobacteria</taxon>
        <taxon>Acetobacterales</taxon>
        <taxon>Roseomonadaceae</taxon>
        <taxon>Roseomonas</taxon>
    </lineage>
</organism>
<proteinExistence type="inferred from homology"/>
<dbReference type="SMART" id="SM00304">
    <property type="entry name" value="HAMP"/>
    <property type="match status" value="1"/>
</dbReference>
<dbReference type="Pfam" id="PF12729">
    <property type="entry name" value="4HB_MCP_1"/>
    <property type="match status" value="1"/>
</dbReference>
<protein>
    <submittedName>
        <fullName evidence="7">MCP four helix bundle domain-containing protein</fullName>
    </submittedName>
</protein>
<evidence type="ECO:0000313" key="8">
    <source>
        <dbReference type="Proteomes" id="UP000677537"/>
    </source>
</evidence>
<feature type="domain" description="Methyl-accepting transducer" evidence="5">
    <location>
        <begin position="306"/>
        <end position="542"/>
    </location>
</feature>
<evidence type="ECO:0000259" key="6">
    <source>
        <dbReference type="PROSITE" id="PS50885"/>
    </source>
</evidence>
<dbReference type="GO" id="GO:0016020">
    <property type="term" value="C:membrane"/>
    <property type="evidence" value="ECO:0007669"/>
    <property type="project" value="InterPro"/>
</dbReference>
<keyword evidence="4" id="KW-1133">Transmembrane helix</keyword>
<dbReference type="PROSITE" id="PS50885">
    <property type="entry name" value="HAMP"/>
    <property type="match status" value="1"/>
</dbReference>
<dbReference type="GO" id="GO:0007165">
    <property type="term" value="P:signal transduction"/>
    <property type="evidence" value="ECO:0007669"/>
    <property type="project" value="UniProtKB-KW"/>
</dbReference>
<evidence type="ECO:0000256" key="4">
    <source>
        <dbReference type="SAM" id="Phobius"/>
    </source>
</evidence>
<dbReference type="InterPro" id="IPR024478">
    <property type="entry name" value="HlyB_4HB_MCP"/>
</dbReference>
<dbReference type="PANTHER" id="PTHR32089:SF112">
    <property type="entry name" value="LYSOZYME-LIKE PROTEIN-RELATED"/>
    <property type="match status" value="1"/>
</dbReference>
<dbReference type="CDD" id="cd06225">
    <property type="entry name" value="HAMP"/>
    <property type="match status" value="1"/>
</dbReference>
<dbReference type="Pfam" id="PF00672">
    <property type="entry name" value="HAMP"/>
    <property type="match status" value="1"/>
</dbReference>
<keyword evidence="8" id="KW-1185">Reference proteome</keyword>
<dbReference type="PROSITE" id="PS50111">
    <property type="entry name" value="CHEMOTAXIS_TRANSDUC_2"/>
    <property type="match status" value="1"/>
</dbReference>
<dbReference type="SUPFAM" id="SSF58104">
    <property type="entry name" value="Methyl-accepting chemotaxis protein (MCP) signaling domain"/>
    <property type="match status" value="1"/>
</dbReference>
<feature type="transmembrane region" description="Helical" evidence="4">
    <location>
        <begin position="12"/>
        <end position="33"/>
    </location>
</feature>
<sequence length="562" mass="57297">MPLPLNRLRIRGRILLSIGLLLTVLAGLGGFALHRIDGMNRVSADLADNWLPSAQALGDVALEFEKLRARETQMILRADERRGHSIGLTVESHKLVDDALARYRALVSGAEEGALLRAMDSAWAGYRPHSEGMVAAARANDNTRASEILFRATTQPLAAVRQATDAARRFQTEGGNAAAAAGKALGASALAWIIGILAAAILVSLMVGLGLVRGISGPIMGITAAMRRLAARDTGVAIPGAGRRDELGEMASAVAVFRDSMVEADRLSAEAESARASREARAAGLEALVRGFEGRAGEMVRTLSAASTELEATARGMTGTAEGTSERADRVVAAAGAASGGVQTVAAAAEQLTASIGEISRQVAQATAAAGRAVEDARRTDGTVQALAEGAARIGDVVRLITDIAGQTNLLALNATIEAARAGEAGRGFAVVASEVKTLASQTAKATEEIGAQIAGIQAATDQAVVAIGGIGRTIEEVSGIAVAIAAAVEEQSAATGEIARTVQETARATEAVTVNIADVSRGSTETGAAAGQVLSAASDLAQQAERLNGTVAGFVAEVRAA</sequence>